<comment type="caution">
    <text evidence="2">The sequence shown here is derived from an EMBL/GenBank/DDBJ whole genome shotgun (WGS) entry which is preliminary data.</text>
</comment>
<sequence length="257" mass="27819">MVDVLVSNLDTQGEKRQFEAHGHAVLANAGAAAILRGEFEPGWRWSEDVKPIVGTDSCRVHHLGYVVSGSMRIRFDDGTEMEVTAGDVFDLPRGHDAWVTSDVPCVMVDYSADATRYARGRPKGIAAPDDAAMNVIRRGYTAFNTGDVDTLRSLFSHDVMQHVAGTGPLAGTYKGVDAVLEYYGKLGERCDGTFRADLLEVHGDGHGHVTAVHQLSATRGGTKHVSRGSILFTLMGDKVTDILELHSDLPGYDAFMS</sequence>
<dbReference type="SUPFAM" id="SSF54427">
    <property type="entry name" value="NTF2-like"/>
    <property type="match status" value="1"/>
</dbReference>
<keyword evidence="3" id="KW-1185">Reference proteome</keyword>
<dbReference type="CDD" id="cd06990">
    <property type="entry name" value="cupin_DUF861"/>
    <property type="match status" value="1"/>
</dbReference>
<accession>A0A542ZG73</accession>
<dbReference type="Gene3D" id="3.10.450.50">
    <property type="match status" value="1"/>
</dbReference>
<evidence type="ECO:0000313" key="3">
    <source>
        <dbReference type="Proteomes" id="UP000319514"/>
    </source>
</evidence>
<name>A0A542ZG73_9MICO</name>
<dbReference type="SUPFAM" id="SSF51182">
    <property type="entry name" value="RmlC-like cupins"/>
    <property type="match status" value="1"/>
</dbReference>
<feature type="domain" description="SnoaL-like" evidence="1">
    <location>
        <begin position="136"/>
        <end position="241"/>
    </location>
</feature>
<organism evidence="2 3">
    <name type="scientific">Oryzihumus leptocrescens</name>
    <dbReference type="NCBI Taxonomy" id="297536"/>
    <lineage>
        <taxon>Bacteria</taxon>
        <taxon>Bacillati</taxon>
        <taxon>Actinomycetota</taxon>
        <taxon>Actinomycetes</taxon>
        <taxon>Micrococcales</taxon>
        <taxon>Intrasporangiaceae</taxon>
        <taxon>Oryzihumus</taxon>
    </lineage>
</organism>
<dbReference type="InterPro" id="IPR011051">
    <property type="entry name" value="RmlC_Cupin_sf"/>
</dbReference>
<dbReference type="InterPro" id="IPR037401">
    <property type="entry name" value="SnoaL-like"/>
</dbReference>
<dbReference type="AlphaFoldDB" id="A0A542ZG73"/>
<evidence type="ECO:0000313" key="2">
    <source>
        <dbReference type="EMBL" id="TQL59338.1"/>
    </source>
</evidence>
<dbReference type="Gene3D" id="2.60.120.10">
    <property type="entry name" value="Jelly Rolls"/>
    <property type="match status" value="1"/>
</dbReference>
<reference evidence="2 3" key="1">
    <citation type="submission" date="2019-06" db="EMBL/GenBank/DDBJ databases">
        <title>Sequencing the genomes of 1000 actinobacteria strains.</title>
        <authorList>
            <person name="Klenk H.-P."/>
        </authorList>
    </citation>
    <scope>NUCLEOTIDE SEQUENCE [LARGE SCALE GENOMIC DNA]</scope>
    <source>
        <strain evidence="2 3">DSM 18082</strain>
    </source>
</reference>
<dbReference type="Pfam" id="PF12680">
    <property type="entry name" value="SnoaL_2"/>
    <property type="match status" value="1"/>
</dbReference>
<dbReference type="EMBL" id="VFOQ01000001">
    <property type="protein sequence ID" value="TQL59338.1"/>
    <property type="molecule type" value="Genomic_DNA"/>
</dbReference>
<dbReference type="InterPro" id="IPR032710">
    <property type="entry name" value="NTF2-like_dom_sf"/>
</dbReference>
<dbReference type="Proteomes" id="UP000319514">
    <property type="component" value="Unassembled WGS sequence"/>
</dbReference>
<evidence type="ECO:0000259" key="1">
    <source>
        <dbReference type="Pfam" id="PF12680"/>
    </source>
</evidence>
<dbReference type="RefSeq" id="WP_185746016.1">
    <property type="nucleotide sequence ID" value="NZ_BAAAKX010000013.1"/>
</dbReference>
<gene>
    <name evidence="2" type="ORF">FB474_0692</name>
</gene>
<dbReference type="InterPro" id="IPR014710">
    <property type="entry name" value="RmlC-like_jellyroll"/>
</dbReference>
<proteinExistence type="predicted"/>
<protein>
    <submittedName>
        <fullName evidence="2">SnoaL-like protein</fullName>
    </submittedName>
</protein>